<keyword evidence="1" id="KW-0175">Coiled coil</keyword>
<organism evidence="4 5">
    <name type="scientific">Papiliotrema laurentii</name>
    <name type="common">Cryptococcus laurentii</name>
    <dbReference type="NCBI Taxonomy" id="5418"/>
    <lineage>
        <taxon>Eukaryota</taxon>
        <taxon>Fungi</taxon>
        <taxon>Dikarya</taxon>
        <taxon>Basidiomycota</taxon>
        <taxon>Agaricomycotina</taxon>
        <taxon>Tremellomycetes</taxon>
        <taxon>Tremellales</taxon>
        <taxon>Rhynchogastremaceae</taxon>
        <taxon>Papiliotrema</taxon>
    </lineage>
</organism>
<comment type="caution">
    <text evidence="4">The sequence shown here is derived from an EMBL/GenBank/DDBJ whole genome shotgun (WGS) entry which is preliminary data.</text>
</comment>
<feature type="coiled-coil region" evidence="1">
    <location>
        <begin position="1163"/>
        <end position="1190"/>
    </location>
</feature>
<keyword evidence="5" id="KW-1185">Reference proteome</keyword>
<feature type="compositionally biased region" description="Basic and acidic residues" evidence="2">
    <location>
        <begin position="1104"/>
        <end position="1119"/>
    </location>
</feature>
<evidence type="ECO:0000256" key="2">
    <source>
        <dbReference type="SAM" id="MobiDB-lite"/>
    </source>
</evidence>
<evidence type="ECO:0000313" key="5">
    <source>
        <dbReference type="Proteomes" id="UP001182556"/>
    </source>
</evidence>
<evidence type="ECO:0000313" key="4">
    <source>
        <dbReference type="EMBL" id="KAK1923022.1"/>
    </source>
</evidence>
<feature type="compositionally biased region" description="Pro residues" evidence="2">
    <location>
        <begin position="1314"/>
        <end position="1323"/>
    </location>
</feature>
<name>A0AAD9FQH2_PAPLA</name>
<feature type="compositionally biased region" description="Basic and acidic residues" evidence="2">
    <location>
        <begin position="780"/>
        <end position="796"/>
    </location>
</feature>
<feature type="compositionally biased region" description="Acidic residues" evidence="2">
    <location>
        <begin position="942"/>
        <end position="957"/>
    </location>
</feature>
<dbReference type="PROSITE" id="PS50003">
    <property type="entry name" value="PH_DOMAIN"/>
    <property type="match status" value="1"/>
</dbReference>
<gene>
    <name evidence="4" type="ORF">DB88DRAFT_440649</name>
</gene>
<feature type="region of interest" description="Disordered" evidence="2">
    <location>
        <begin position="456"/>
        <end position="1078"/>
    </location>
</feature>
<feature type="compositionally biased region" description="Pro residues" evidence="2">
    <location>
        <begin position="880"/>
        <end position="891"/>
    </location>
</feature>
<protein>
    <submittedName>
        <fullName evidence="4">Regulation of transcription from Pol II promoter-related protein</fullName>
    </submittedName>
</protein>
<feature type="region of interest" description="Disordered" evidence="2">
    <location>
        <begin position="1"/>
        <end position="53"/>
    </location>
</feature>
<dbReference type="InterPro" id="IPR058155">
    <property type="entry name" value="Skg3/CAF120-like_PH"/>
</dbReference>
<feature type="compositionally biased region" description="Basic and acidic residues" evidence="2">
    <location>
        <begin position="906"/>
        <end position="917"/>
    </location>
</feature>
<dbReference type="SUPFAM" id="SSF50729">
    <property type="entry name" value="PH domain-like"/>
    <property type="match status" value="1"/>
</dbReference>
<dbReference type="InterPro" id="IPR001849">
    <property type="entry name" value="PH_domain"/>
</dbReference>
<feature type="compositionally biased region" description="Polar residues" evidence="2">
    <location>
        <begin position="1341"/>
        <end position="1371"/>
    </location>
</feature>
<dbReference type="Pfam" id="PF00169">
    <property type="entry name" value="PH"/>
    <property type="match status" value="1"/>
</dbReference>
<proteinExistence type="predicted"/>
<feature type="region of interest" description="Disordered" evidence="2">
    <location>
        <begin position="1100"/>
        <end position="1139"/>
    </location>
</feature>
<feature type="region of interest" description="Disordered" evidence="2">
    <location>
        <begin position="1314"/>
        <end position="1371"/>
    </location>
</feature>
<dbReference type="InterPro" id="IPR011993">
    <property type="entry name" value="PH-like_dom_sf"/>
</dbReference>
<feature type="compositionally biased region" description="Polar residues" evidence="2">
    <location>
        <begin position="631"/>
        <end position="642"/>
    </location>
</feature>
<reference evidence="4" key="1">
    <citation type="submission" date="2023-02" db="EMBL/GenBank/DDBJ databases">
        <title>Identification and recombinant expression of a fungal hydrolase from Papiliotrema laurentii that hydrolyzes apple cutin and clears colloidal polyester polyurethane.</title>
        <authorList>
            <consortium name="DOE Joint Genome Institute"/>
            <person name="Roman V.A."/>
            <person name="Bojanowski C."/>
            <person name="Crable B.R."/>
            <person name="Wagner D.N."/>
            <person name="Hung C.S."/>
            <person name="Nadeau L.J."/>
            <person name="Schratz L."/>
            <person name="Haridas S."/>
            <person name="Pangilinan J."/>
            <person name="Lipzen A."/>
            <person name="Na H."/>
            <person name="Yan M."/>
            <person name="Ng V."/>
            <person name="Grigoriev I.V."/>
            <person name="Spatafora J.W."/>
            <person name="Barlow D."/>
            <person name="Biffinger J."/>
            <person name="Kelley-Loughnane N."/>
            <person name="Varaljay V.A."/>
            <person name="Crookes-Goodson W.J."/>
        </authorList>
    </citation>
    <scope>NUCLEOTIDE SEQUENCE</scope>
    <source>
        <strain evidence="4">5307AH</strain>
    </source>
</reference>
<dbReference type="Proteomes" id="UP001182556">
    <property type="component" value="Unassembled WGS sequence"/>
</dbReference>
<feature type="compositionally biased region" description="Polar residues" evidence="2">
    <location>
        <begin position="582"/>
        <end position="614"/>
    </location>
</feature>
<accession>A0AAD9FQH2</accession>
<feature type="compositionally biased region" description="Low complexity" evidence="2">
    <location>
        <begin position="666"/>
        <end position="680"/>
    </location>
</feature>
<feature type="compositionally biased region" description="Polar residues" evidence="2">
    <location>
        <begin position="487"/>
        <end position="524"/>
    </location>
</feature>
<dbReference type="Pfam" id="PF25381">
    <property type="entry name" value="PH_26"/>
    <property type="match status" value="1"/>
</dbReference>
<sequence length="1371" mass="148148">MPRSASMPLDQRNGSSTSTPPPAEKDPMRGSPSLEKIGSNGSGGPGGPQPWMKQFDPIVELIGIQPQKTYVASPPELEMILARTSAGGQPKQGQPGSATNDWDSVWLQLSGISLSMWSMKETRAAAAKGEKVPPTYFNITDSSLELLAPLPPPPHRPKSHPHHFVFSLNTAGSNRLLFSCPSEQDLARWSTGLRLAAWERARLEEIYTGHLIKAGGREPKSNLVKGRMEGWVRVRVMGGTDWKRLWVVLSTPNAPEDKEDEKKTRRRSFFGLGEKEKEVVQEPNTGVSMASFYLEPRTMKNKTSVAVLTITNVSQAYAVFPERLEVMSQSNLMKVVGRVGGEVVTIEGRLRDSGWALIMPETPEASAGMPPLSPLSNMMRWVTGFHDVFGLYGRPDRYNWDMKDPRSLFFAYPRGQDRGRLFLDIDEALVSDFRIANLPAMRRQFCSIAEKRMMGPDEQYRGEEENQTSPRPEGDFRLPPLKFGESSPAQSSQDSTQPRSLTPITERTDIASRNNSTRTASSGFYMNERKVSDGPHSKQGSGGSSKHLQGASGEERLAPISDSTETFGQLTEEPAAEPVPQATPTTNESDTAPTTWSQSSGHTPTQGMTPSTTPGEKAQPMVPVMLPAVANGSTPNPPSSKASRALSPEQTELPDLPAKTPESTGLLLSQAAPAQPALAPVVEPKGSQQRSPPPQSSLPVTANGKPVVSPQPRHGSVDPATPSTVAALQEEPAAMYLMNMVDDQTTPTSPAPQLPAKGLEVAQPIESRLSPGVTSQRKSPSPERPRVITSFDHRPNTESLGRKPSGARAPPPKKGSSHSARNLEAISDEPPKPANVVDAKQESEPPKAVLPSSATMPDLGEDAANFVAFAEQPSPAKKPISPPAVTSPPPQPEDEFRSSFAPSRAAAERRAKAEQTTREIQTARNVPGGGKRTGAAKQDEWSGSEDDEDELEQEEEASPVVERRERSHAQRPVSSHSPGPIQRVVSQTRALPPVPRPGGDDVGPNREYRDSLYSQYPQPPPREYTSYSVGPERPRSRSPAAPPRPQTQNAPQPPAQRQTLWNANFSAEHGMEPNKSGKFVDLEEPNVQLTKAFAPHGLLQAGMQDKEERSAKKQEELARETGSSLINVPSKPPPPQTGLLGAVAAHERDRKNPGGIGATLTDREREKRLAEERQREIEKLQRQQMEHMSKYGNDGGIGSQPSPSPYGQFGYGVPPNMGMMGMPPMGYNPYQGGYNPYAQQQAMMAAQMAYHQAMMMSQAGSQAGGPVPGSPDRPASPAGLQGGNIPASSPGMPPYGNFFPQGYPYMGSMGMPPWSPSPPPPGVMPNMTGGSWLQPPGSMSGAMSDNGTPRSRVQSMVSEQGQGQGQNTAVN</sequence>
<feature type="compositionally biased region" description="Low complexity" evidence="2">
    <location>
        <begin position="1046"/>
        <end position="1059"/>
    </location>
</feature>
<feature type="region of interest" description="Disordered" evidence="2">
    <location>
        <begin position="1259"/>
        <end position="1293"/>
    </location>
</feature>
<evidence type="ECO:0000256" key="1">
    <source>
        <dbReference type="SAM" id="Coils"/>
    </source>
</evidence>
<feature type="compositionally biased region" description="Basic and acidic residues" evidence="2">
    <location>
        <begin position="527"/>
        <end position="536"/>
    </location>
</feature>
<feature type="domain" description="PH" evidence="3">
    <location>
        <begin position="82"/>
        <end position="198"/>
    </location>
</feature>
<dbReference type="Gene3D" id="2.30.29.30">
    <property type="entry name" value="Pleckstrin-homology domain (PH domain)/Phosphotyrosine-binding domain (PTB)"/>
    <property type="match status" value="1"/>
</dbReference>
<dbReference type="EMBL" id="JAODAN010000007">
    <property type="protein sequence ID" value="KAK1923022.1"/>
    <property type="molecule type" value="Genomic_DNA"/>
</dbReference>
<evidence type="ECO:0000259" key="3">
    <source>
        <dbReference type="PROSITE" id="PS50003"/>
    </source>
</evidence>